<gene>
    <name evidence="9" type="ORF">AKL02_010170</name>
</gene>
<comment type="subcellular location">
    <subcellularLocation>
        <location evidence="1">Cell membrane</location>
        <topology evidence="1">Multi-pass membrane protein</topology>
    </subcellularLocation>
</comment>
<dbReference type="Gene3D" id="1.20.950.20">
    <property type="entry name" value="Transmembrane di-heme cytochromes, Chain C"/>
    <property type="match status" value="1"/>
</dbReference>
<evidence type="ECO:0000256" key="7">
    <source>
        <dbReference type="SAM" id="Phobius"/>
    </source>
</evidence>
<evidence type="ECO:0000256" key="1">
    <source>
        <dbReference type="ARBA" id="ARBA00004651"/>
    </source>
</evidence>
<evidence type="ECO:0000256" key="4">
    <source>
        <dbReference type="ARBA" id="ARBA00022989"/>
    </source>
</evidence>
<keyword evidence="2" id="KW-1003">Cell membrane</keyword>
<dbReference type="Proteomes" id="UP000192422">
    <property type="component" value="Chromosome"/>
</dbReference>
<dbReference type="PANTHER" id="PTHR30485">
    <property type="entry name" value="NI/FE-HYDROGENASE 1 B-TYPE CYTOCHROME SUBUNIT"/>
    <property type="match status" value="1"/>
</dbReference>
<feature type="region of interest" description="Disordered" evidence="6">
    <location>
        <begin position="1"/>
        <end position="23"/>
    </location>
</feature>
<keyword evidence="10" id="KW-1185">Reference proteome</keyword>
<dbReference type="Pfam" id="PF01292">
    <property type="entry name" value="Ni_hydr_CYTB"/>
    <property type="match status" value="1"/>
</dbReference>
<evidence type="ECO:0000256" key="6">
    <source>
        <dbReference type="SAM" id="MobiDB-lite"/>
    </source>
</evidence>
<feature type="transmembrane region" description="Helical" evidence="7">
    <location>
        <begin position="61"/>
        <end position="79"/>
    </location>
</feature>
<reference evidence="9 10" key="1">
    <citation type="submission" date="2020-05" db="EMBL/GenBank/DDBJ databases">
        <title>Thioclava electrotropha strain Elox9 finished genome.</title>
        <authorList>
            <person name="Rowe A.R."/>
            <person name="Wilbanks E.G."/>
        </authorList>
    </citation>
    <scope>NUCLEOTIDE SEQUENCE [LARGE SCALE GENOMIC DNA]</scope>
    <source>
        <strain evidence="9 10">Elox9</strain>
    </source>
</reference>
<dbReference type="InterPro" id="IPR016174">
    <property type="entry name" value="Di-haem_cyt_TM"/>
</dbReference>
<evidence type="ECO:0000259" key="8">
    <source>
        <dbReference type="Pfam" id="PF01292"/>
    </source>
</evidence>
<keyword evidence="5 7" id="KW-0472">Membrane</keyword>
<organism evidence="9 10">
    <name type="scientific">Thioclava electrotropha</name>
    <dbReference type="NCBI Taxonomy" id="1549850"/>
    <lineage>
        <taxon>Bacteria</taxon>
        <taxon>Pseudomonadati</taxon>
        <taxon>Pseudomonadota</taxon>
        <taxon>Alphaproteobacteria</taxon>
        <taxon>Rhodobacterales</taxon>
        <taxon>Paracoccaceae</taxon>
        <taxon>Thioclava</taxon>
    </lineage>
</organism>
<dbReference type="EMBL" id="CP053562">
    <property type="protein sequence ID" value="QPZ91231.1"/>
    <property type="molecule type" value="Genomic_DNA"/>
</dbReference>
<protein>
    <submittedName>
        <fullName evidence="9">Cytochrome B</fullName>
    </submittedName>
</protein>
<accession>A0ABX6YU13</accession>
<keyword evidence="3 7" id="KW-0812">Transmembrane</keyword>
<name>A0ABX6YU13_9RHOB</name>
<evidence type="ECO:0000256" key="2">
    <source>
        <dbReference type="ARBA" id="ARBA00022475"/>
    </source>
</evidence>
<dbReference type="PANTHER" id="PTHR30485:SF2">
    <property type="entry name" value="BLL0597 PROTEIN"/>
    <property type="match status" value="1"/>
</dbReference>
<dbReference type="InterPro" id="IPR011577">
    <property type="entry name" value="Cyt_b561_bac/Ni-Hgenase"/>
</dbReference>
<evidence type="ECO:0000256" key="3">
    <source>
        <dbReference type="ARBA" id="ARBA00022692"/>
    </source>
</evidence>
<feature type="transmembrane region" description="Helical" evidence="7">
    <location>
        <begin position="117"/>
        <end position="137"/>
    </location>
</feature>
<dbReference type="InterPro" id="IPR051542">
    <property type="entry name" value="Hydrogenase_cytochrome"/>
</dbReference>
<dbReference type="RefSeq" id="WP_083079293.1">
    <property type="nucleotide sequence ID" value="NZ_CP053562.1"/>
</dbReference>
<evidence type="ECO:0000313" key="9">
    <source>
        <dbReference type="EMBL" id="QPZ91231.1"/>
    </source>
</evidence>
<keyword evidence="4 7" id="KW-1133">Transmembrane helix</keyword>
<proteinExistence type="predicted"/>
<evidence type="ECO:0000256" key="5">
    <source>
        <dbReference type="ARBA" id="ARBA00023136"/>
    </source>
</evidence>
<dbReference type="SUPFAM" id="SSF81342">
    <property type="entry name" value="Transmembrane di-heme cytochromes"/>
    <property type="match status" value="1"/>
</dbReference>
<evidence type="ECO:0000313" key="10">
    <source>
        <dbReference type="Proteomes" id="UP000192422"/>
    </source>
</evidence>
<sequence>MAIEDASFTDLPSQETSHAEPPPVGAHSVWDPFVRVFHWSIAGLFTANAFFTSPKHDLHHWIGYTVAGLVTARILWGLFGTRHAKFKDFPPSPTGALTQLRDMATGRRHAHLGHSPLGALMIYNLLITLLVIAGSGWLMTTDAYWGVKWPQEVHELAVNWAEVSIAAHIAAVVFESRRLRVNLARAMITGKKVFRGNRG</sequence>
<feature type="domain" description="Cytochrome b561 bacterial/Ni-hydrogenase" evidence="8">
    <location>
        <begin position="29"/>
        <end position="190"/>
    </location>
</feature>